<evidence type="ECO:0000259" key="3">
    <source>
        <dbReference type="Pfam" id="PF24994"/>
    </source>
</evidence>
<feature type="compositionally biased region" description="Polar residues" evidence="1">
    <location>
        <begin position="531"/>
        <end position="545"/>
    </location>
</feature>
<dbReference type="AlphaFoldDB" id="A0A8X8D3S2"/>
<dbReference type="Pfam" id="PF04859">
    <property type="entry name" value="DUF641"/>
    <property type="match status" value="1"/>
</dbReference>
<gene>
    <name evidence="4" type="ORF">POTOM_017005</name>
</gene>
<reference evidence="4" key="1">
    <citation type="journal article" date="2020" name="bioRxiv">
        <title>Hybrid origin of Populus tomentosa Carr. identified through genome sequencing and phylogenomic analysis.</title>
        <authorList>
            <person name="An X."/>
            <person name="Gao K."/>
            <person name="Chen Z."/>
            <person name="Li J."/>
            <person name="Yang X."/>
            <person name="Yang X."/>
            <person name="Zhou J."/>
            <person name="Guo T."/>
            <person name="Zhao T."/>
            <person name="Huang S."/>
            <person name="Miao D."/>
            <person name="Khan W.U."/>
            <person name="Rao P."/>
            <person name="Ye M."/>
            <person name="Lei B."/>
            <person name="Liao W."/>
            <person name="Wang J."/>
            <person name="Ji L."/>
            <person name="Li Y."/>
            <person name="Guo B."/>
            <person name="Mustafa N.S."/>
            <person name="Li S."/>
            <person name="Yun Q."/>
            <person name="Keller S.R."/>
            <person name="Mao J."/>
            <person name="Zhang R."/>
            <person name="Strauss S.H."/>
        </authorList>
    </citation>
    <scope>NUCLEOTIDE SEQUENCE</scope>
    <source>
        <strain evidence="4">GM15</strain>
        <tissue evidence="4">Leaf</tissue>
    </source>
</reference>
<dbReference type="Pfam" id="PF24994">
    <property type="entry name" value="GIL1_IRKI_C"/>
    <property type="match status" value="1"/>
</dbReference>
<evidence type="ECO:0000256" key="1">
    <source>
        <dbReference type="SAM" id="MobiDB-lite"/>
    </source>
</evidence>
<evidence type="ECO:0000313" key="5">
    <source>
        <dbReference type="Proteomes" id="UP000886885"/>
    </source>
</evidence>
<feature type="region of interest" description="Disordered" evidence="1">
    <location>
        <begin position="531"/>
        <end position="551"/>
    </location>
</feature>
<name>A0A8X8D3S2_POPTO</name>
<dbReference type="Proteomes" id="UP000886885">
    <property type="component" value="Chromosome 4D"/>
</dbReference>
<accession>A0A8X8D3S2</accession>
<dbReference type="InterPro" id="IPR040225">
    <property type="entry name" value="GIL1-like"/>
</dbReference>
<dbReference type="PANTHER" id="PTHR31161">
    <property type="entry name" value="PROTEIN GRAVITROPIC IN THE LIGHT 1"/>
    <property type="match status" value="1"/>
</dbReference>
<proteinExistence type="predicted"/>
<feature type="region of interest" description="Disordered" evidence="1">
    <location>
        <begin position="52"/>
        <end position="71"/>
    </location>
</feature>
<protein>
    <recommendedName>
        <fullName evidence="6">DUF641 domain-containing protein</fullName>
    </recommendedName>
</protein>
<dbReference type="GO" id="GO:0009639">
    <property type="term" value="P:response to red or far red light"/>
    <property type="evidence" value="ECO:0007669"/>
    <property type="project" value="InterPro"/>
</dbReference>
<evidence type="ECO:0000313" key="4">
    <source>
        <dbReference type="EMBL" id="KAG6777189.1"/>
    </source>
</evidence>
<dbReference type="EMBL" id="JAAWWB010000008">
    <property type="protein sequence ID" value="KAG6777189.1"/>
    <property type="molecule type" value="Genomic_DNA"/>
</dbReference>
<evidence type="ECO:0000259" key="2">
    <source>
        <dbReference type="Pfam" id="PF04859"/>
    </source>
</evidence>
<dbReference type="OrthoDB" id="1915848at2759"/>
<feature type="compositionally biased region" description="Polar residues" evidence="1">
    <location>
        <begin position="54"/>
        <end position="64"/>
    </location>
</feature>
<dbReference type="InterPro" id="IPR056813">
    <property type="entry name" value="GIL1_IRKI_C"/>
</dbReference>
<dbReference type="GO" id="GO:0009959">
    <property type="term" value="P:negative gravitropism"/>
    <property type="evidence" value="ECO:0007669"/>
    <property type="project" value="InterPro"/>
</dbReference>
<organism evidence="4 5">
    <name type="scientific">Populus tomentosa</name>
    <name type="common">Chinese white poplar</name>
    <dbReference type="NCBI Taxonomy" id="118781"/>
    <lineage>
        <taxon>Eukaryota</taxon>
        <taxon>Viridiplantae</taxon>
        <taxon>Streptophyta</taxon>
        <taxon>Embryophyta</taxon>
        <taxon>Tracheophyta</taxon>
        <taxon>Spermatophyta</taxon>
        <taxon>Magnoliopsida</taxon>
        <taxon>eudicotyledons</taxon>
        <taxon>Gunneridae</taxon>
        <taxon>Pentapetalae</taxon>
        <taxon>rosids</taxon>
        <taxon>fabids</taxon>
        <taxon>Malpighiales</taxon>
        <taxon>Salicaceae</taxon>
        <taxon>Saliceae</taxon>
        <taxon>Populus</taxon>
    </lineage>
</organism>
<evidence type="ECO:0008006" key="6">
    <source>
        <dbReference type="Google" id="ProtNLM"/>
    </source>
</evidence>
<comment type="caution">
    <text evidence="4">The sequence shown here is derived from an EMBL/GenBank/DDBJ whole genome shotgun (WGS) entry which is preliminary data.</text>
</comment>
<dbReference type="InterPro" id="IPR006943">
    <property type="entry name" value="DUF641_pln"/>
</dbReference>
<feature type="domain" description="GIL1/IRKI C-terminal" evidence="3">
    <location>
        <begin position="391"/>
        <end position="445"/>
    </location>
</feature>
<keyword evidence="5" id="KW-1185">Reference proteome</keyword>
<sequence>METIKCRSLPNNKSKIARTFQKVINLKTATRIASNNGIGMCMLTPHNKFDQDDSNTAYKPQNTNNHKKKDAKAKRRAVLEALLAKLFASITTIKAGYAELQMAQNPYCSDAIQASDQAVVDELKQLSELKRSFFRNELDLSPQVTMMLAEIQEQQGLMKTYEITIKKLEAGVEVKGSNIDSLKKQLDEAIAFNKSLEKRLNASGPLSMFDNIRFSLLNPTHFVQFLHHALRSVRNFVKLMVCEMEVAHWDIEAAAKAIEPENTVFAKPSHRCFVFESFVCKTMLEGFNHPNEELQSEHYYFIEFKKLKSLNPKQFLTQNPDSSFARFTRAKYLQLVHAKMECSLFGNLNQRKLVNSGGFPDSAFFHAFVEMARRLWALNLLAFSFGEDVSIFQIAKNCRFSDVYMEAVTQDPVLETTNADTDLLVAFTVVPGFKIGKTVIQSQVYLSPVSAVSTLDMVARALNMPCRMREHGMFGPTSEKRCQHFRREMHCIVTEFNLLIAIYMLSLCSNGVTALEDLAGLVVLASCSSPSLVLSGRGSSSTEPQSIRLLP</sequence>
<feature type="domain" description="DUF641" evidence="2">
    <location>
        <begin position="75"/>
        <end position="199"/>
    </location>
</feature>